<dbReference type="PROSITE" id="PS01228">
    <property type="entry name" value="COF_1"/>
    <property type="match status" value="1"/>
</dbReference>
<dbReference type="NCBIfam" id="TIGR00099">
    <property type="entry name" value="Cof-subfamily"/>
    <property type="match status" value="1"/>
</dbReference>
<dbReference type="PANTHER" id="PTHR10000">
    <property type="entry name" value="PHOSPHOSERINE PHOSPHATASE"/>
    <property type="match status" value="1"/>
</dbReference>
<name>A0A9Q9CEM3_9FIRM</name>
<dbReference type="InterPro" id="IPR023214">
    <property type="entry name" value="HAD_sf"/>
</dbReference>
<dbReference type="InterPro" id="IPR006379">
    <property type="entry name" value="HAD-SF_hydro_IIB"/>
</dbReference>
<organism evidence="2 4">
    <name type="scientific">Turicibacter bilis</name>
    <dbReference type="NCBI Taxonomy" id="2735723"/>
    <lineage>
        <taxon>Bacteria</taxon>
        <taxon>Bacillati</taxon>
        <taxon>Bacillota</taxon>
        <taxon>Erysipelotrichia</taxon>
        <taxon>Erysipelotrichales</taxon>
        <taxon>Turicibacteraceae</taxon>
        <taxon>Turicibacter</taxon>
    </lineage>
</organism>
<dbReference type="Gene3D" id="3.40.50.1000">
    <property type="entry name" value="HAD superfamily/HAD-like"/>
    <property type="match status" value="1"/>
</dbReference>
<dbReference type="GO" id="GO:0016791">
    <property type="term" value="F:phosphatase activity"/>
    <property type="evidence" value="ECO:0007669"/>
    <property type="project" value="UniProtKB-ARBA"/>
</dbReference>
<evidence type="ECO:0000313" key="2">
    <source>
        <dbReference type="EMBL" id="UUF07534.1"/>
    </source>
</evidence>
<dbReference type="AlphaFoldDB" id="A0A9Q9CEM3"/>
<dbReference type="Proteomes" id="UP001058016">
    <property type="component" value="Chromosome"/>
</dbReference>
<dbReference type="InterPro" id="IPR000150">
    <property type="entry name" value="Cof"/>
</dbReference>
<proteinExistence type="predicted"/>
<dbReference type="NCBIfam" id="TIGR01484">
    <property type="entry name" value="HAD-SF-IIB"/>
    <property type="match status" value="1"/>
</dbReference>
<accession>A0A9Q9CEM3</accession>
<evidence type="ECO:0000313" key="3">
    <source>
        <dbReference type="Proteomes" id="UP001058016"/>
    </source>
</evidence>
<evidence type="ECO:0000313" key="1">
    <source>
        <dbReference type="EMBL" id="UUF06303.1"/>
    </source>
</evidence>
<dbReference type="EMBL" id="CP071249">
    <property type="protein sequence ID" value="UUF06303.1"/>
    <property type="molecule type" value="Genomic_DNA"/>
</dbReference>
<protein>
    <submittedName>
        <fullName evidence="2">Cof-type HAD-IIB family hydrolase</fullName>
    </submittedName>
</protein>
<sequence length="277" mass="31331">MELFVSDLDGTLLNKASEVSENSRTIINELIEKGVKFTVATARTHATVIELLEGLNIQMPIAIMNGVGIYDLKNRKYLEIVDISKVAAQQTLEIFDQLGLEPMVYGIKDDQLSVFYRQINNPVSTNFYEQRKDKTLKTFTSVDEFESVVATHQIVNILVFDKLELIEEAYRQVQKVEGINATYYPTREEGFGYMELYSANASKANGIKALAKYVEFEKIIGFGDNLNDLPMFELADEAYAPANAVDEIKAVATNVIRHHDEDAIALYLKERHESTQK</sequence>
<dbReference type="PANTHER" id="PTHR10000:SF8">
    <property type="entry name" value="HAD SUPERFAMILY HYDROLASE-LIKE, TYPE 3"/>
    <property type="match status" value="1"/>
</dbReference>
<keyword evidence="2" id="KW-0378">Hydrolase</keyword>
<dbReference type="Gene3D" id="3.30.1240.10">
    <property type="match status" value="1"/>
</dbReference>
<dbReference type="EMBL" id="CP071250">
    <property type="protein sequence ID" value="UUF07534.1"/>
    <property type="molecule type" value="Genomic_DNA"/>
</dbReference>
<evidence type="ECO:0000313" key="4">
    <source>
        <dbReference type="Proteomes" id="UP001058072"/>
    </source>
</evidence>
<dbReference type="RefSeq" id="WP_055243441.1">
    <property type="nucleotide sequence ID" value="NZ_CP071249.1"/>
</dbReference>
<gene>
    <name evidence="1" type="ORF">J0J69_01555</name>
    <name evidence="2" type="ORF">J0J70_07795</name>
</gene>
<dbReference type="GO" id="GO:0005829">
    <property type="term" value="C:cytosol"/>
    <property type="evidence" value="ECO:0007669"/>
    <property type="project" value="TreeGrafter"/>
</dbReference>
<dbReference type="Proteomes" id="UP001058072">
    <property type="component" value="Chromosome"/>
</dbReference>
<reference evidence="2 3" key="1">
    <citation type="submission" date="2021-03" db="EMBL/GenBank/DDBJ databases">
        <title>Comparative Genomics and Metabolomics in the genus Turicibacter.</title>
        <authorList>
            <person name="Maki J."/>
            <person name="Looft T."/>
        </authorList>
    </citation>
    <scope>NUCLEOTIDE SEQUENCE</scope>
    <source>
        <strain evidence="2">ISU324</strain>
        <strain evidence="1 3">MMM721</strain>
    </source>
</reference>
<dbReference type="SUPFAM" id="SSF56784">
    <property type="entry name" value="HAD-like"/>
    <property type="match status" value="1"/>
</dbReference>
<dbReference type="GO" id="GO:0000287">
    <property type="term" value="F:magnesium ion binding"/>
    <property type="evidence" value="ECO:0007669"/>
    <property type="project" value="TreeGrafter"/>
</dbReference>
<keyword evidence="3" id="KW-1185">Reference proteome</keyword>
<dbReference type="Pfam" id="PF08282">
    <property type="entry name" value="Hydrolase_3"/>
    <property type="match status" value="1"/>
</dbReference>
<dbReference type="InterPro" id="IPR036412">
    <property type="entry name" value="HAD-like_sf"/>
</dbReference>